<evidence type="ECO:0000256" key="2">
    <source>
        <dbReference type="ARBA" id="ARBA00022771"/>
    </source>
</evidence>
<dbReference type="eggNOG" id="ENOG502RTA6">
    <property type="taxonomic scope" value="Eukaryota"/>
</dbReference>
<name>A0A1I7TKG4_9PELO</name>
<evidence type="ECO:0000313" key="7">
    <source>
        <dbReference type="WBParaSite" id="Csp11.Scaffold627.g6799.t1"/>
    </source>
</evidence>
<dbReference type="Gene3D" id="3.30.40.10">
    <property type="entry name" value="Zinc/RING finger domain, C3HC4 (zinc finger)"/>
    <property type="match status" value="1"/>
</dbReference>
<keyword evidence="3" id="KW-0862">Zinc</keyword>
<dbReference type="SUPFAM" id="SSF57850">
    <property type="entry name" value="RING/U-box"/>
    <property type="match status" value="1"/>
</dbReference>
<evidence type="ECO:0000256" key="1">
    <source>
        <dbReference type="ARBA" id="ARBA00022723"/>
    </source>
</evidence>
<evidence type="ECO:0000256" key="4">
    <source>
        <dbReference type="PROSITE-ProRule" id="PRU00175"/>
    </source>
</evidence>
<dbReference type="Proteomes" id="UP000095282">
    <property type="component" value="Unplaced"/>
</dbReference>
<proteinExistence type="predicted"/>
<dbReference type="STRING" id="1561998.A0A1I7TKG4"/>
<evidence type="ECO:0000256" key="3">
    <source>
        <dbReference type="ARBA" id="ARBA00022833"/>
    </source>
</evidence>
<dbReference type="SMART" id="SM00184">
    <property type="entry name" value="RING"/>
    <property type="match status" value="1"/>
</dbReference>
<keyword evidence="6" id="KW-1185">Reference proteome</keyword>
<dbReference type="InterPro" id="IPR001841">
    <property type="entry name" value="Znf_RING"/>
</dbReference>
<dbReference type="PROSITE" id="PS50089">
    <property type="entry name" value="ZF_RING_2"/>
    <property type="match status" value="1"/>
</dbReference>
<dbReference type="PANTHER" id="PTHR47156:SF10">
    <property type="entry name" value="E3 UBIQUITIN-PROTEIN LIGASE TRIM-21-RELATED"/>
    <property type="match status" value="1"/>
</dbReference>
<accession>A0A1I7TKG4</accession>
<dbReference type="GO" id="GO:0008270">
    <property type="term" value="F:zinc ion binding"/>
    <property type="evidence" value="ECO:0007669"/>
    <property type="project" value="UniProtKB-KW"/>
</dbReference>
<dbReference type="InterPro" id="IPR027370">
    <property type="entry name" value="Znf-RING_euk"/>
</dbReference>
<dbReference type="Pfam" id="PF13445">
    <property type="entry name" value="zf-RING_UBOX"/>
    <property type="match status" value="1"/>
</dbReference>
<feature type="domain" description="RING-type" evidence="5">
    <location>
        <begin position="19"/>
        <end position="66"/>
    </location>
</feature>
<dbReference type="WBParaSite" id="Csp11.Scaffold627.g6799.t1">
    <property type="protein sequence ID" value="Csp11.Scaffold627.g6799.t1"/>
    <property type="gene ID" value="Csp11.Scaffold627.g6799"/>
</dbReference>
<dbReference type="InterPro" id="IPR017907">
    <property type="entry name" value="Znf_RING_CS"/>
</dbReference>
<dbReference type="PROSITE" id="PS00518">
    <property type="entry name" value="ZF_RING_1"/>
    <property type="match status" value="1"/>
</dbReference>
<keyword evidence="1" id="KW-0479">Metal-binding</keyword>
<dbReference type="AlphaFoldDB" id="A0A1I7TKG4"/>
<organism evidence="6 7">
    <name type="scientific">Caenorhabditis tropicalis</name>
    <dbReference type="NCBI Taxonomy" id="1561998"/>
    <lineage>
        <taxon>Eukaryota</taxon>
        <taxon>Metazoa</taxon>
        <taxon>Ecdysozoa</taxon>
        <taxon>Nematoda</taxon>
        <taxon>Chromadorea</taxon>
        <taxon>Rhabditida</taxon>
        <taxon>Rhabditina</taxon>
        <taxon>Rhabditomorpha</taxon>
        <taxon>Rhabditoidea</taxon>
        <taxon>Rhabditidae</taxon>
        <taxon>Peloderinae</taxon>
        <taxon>Caenorhabditis</taxon>
    </lineage>
</organism>
<keyword evidence="2 4" id="KW-0863">Zinc-finger</keyword>
<protein>
    <submittedName>
        <fullName evidence="7">RING-type domain-containing protein</fullName>
    </submittedName>
</protein>
<dbReference type="InterPro" id="IPR052667">
    <property type="entry name" value="E3_ubiquitin-ligase_RING"/>
</dbReference>
<dbReference type="PANTHER" id="PTHR47156">
    <property type="entry name" value="PROTEIN CBG20824"/>
    <property type="match status" value="1"/>
</dbReference>
<sequence length="460" mass="52162">MISSSGKTGIGNKDLELTCPVCQEEYDDQLPPYIAGCGHTMCKGCIAHMKTHASQHGTQMSCPTCRKPCDQENIPKNFKLAEVISAIKNMRINDAPENPVKCTACSKIDNESDMFVCRNCIKDFYNYDVIGTINPDIELDVQTLALCGSCAIRDHVSVDHETVSYFPISSALHFESQLTSVALLREELQQQVGKVNEWFSHFGTTVHKFNMELNKMTEMIRTSKSSSVQQEFTERMKESVQAMSNHVQKVADSVSSSEMEYKEVLMKLVNDNKKDETSKCRESPERKTETVCIECNSKQPGERFFCCKMCFEDVKGLIEDLLDTSKIDAVDITTLPFCPNCVLNFHIGEKHQTVKFEVVQNKYITLKRLAEAEKQKDSLIGKFSGLMETFKHYADLILSYEDKILKMSKITLESRLHPDHEQIIEGFQNTLNQAETVIVGMQSNTEINKMIIEENKIDTE</sequence>
<evidence type="ECO:0000313" key="6">
    <source>
        <dbReference type="Proteomes" id="UP000095282"/>
    </source>
</evidence>
<dbReference type="InterPro" id="IPR013083">
    <property type="entry name" value="Znf_RING/FYVE/PHD"/>
</dbReference>
<evidence type="ECO:0000259" key="5">
    <source>
        <dbReference type="PROSITE" id="PS50089"/>
    </source>
</evidence>
<reference evidence="7" key="1">
    <citation type="submission" date="2016-11" db="UniProtKB">
        <authorList>
            <consortium name="WormBaseParasite"/>
        </authorList>
    </citation>
    <scope>IDENTIFICATION</scope>
</reference>